<feature type="signal peptide" evidence="1">
    <location>
        <begin position="1"/>
        <end position="19"/>
    </location>
</feature>
<evidence type="ECO:0000313" key="2">
    <source>
        <dbReference type="EMBL" id="KAF7556978.1"/>
    </source>
</evidence>
<sequence>MLRLSLVALLATFCSPSFAVPNPAKPNLQDQCLAAAVLVTSPVTTTYTSLITTTETVTDIIPVTEEITEYVTSFSEVILTTSETSITNIPITITTSRTRVLAVAVETITINLPLNNKRDEEHHEERGVACPVTYRALTKLPSYASACRSSSGYASACSRLGVTAQITTPKAPLITKTCSKTITITPTTTIKPTLTVSVTEIDTSPIVATTTLTSTTTRSYTAITTYTPPCPTFNLMVDYGANQGTYLKTPDNNKLAFYNNQDDADSFSFIDGVLTDVTVGLGLYSGASFYSMVQLSSTAPGGYASLLCVPDYRTMRCYSLNRGGNAFFDVGGSLYFKDDSAGGARLYLHMVNCRS</sequence>
<keyword evidence="1" id="KW-0732">Signal</keyword>
<evidence type="ECO:0000313" key="3">
    <source>
        <dbReference type="Proteomes" id="UP000722485"/>
    </source>
</evidence>
<name>A0A9P5LMH8_9HYPO</name>
<proteinExistence type="predicted"/>
<keyword evidence="3" id="KW-1185">Reference proteome</keyword>
<accession>A0A9P5LMH8</accession>
<dbReference type="AlphaFoldDB" id="A0A9P5LMH8"/>
<protein>
    <submittedName>
        <fullName evidence="2">Uncharacterized protein</fullName>
    </submittedName>
</protein>
<comment type="caution">
    <text evidence="2">The sequence shown here is derived from an EMBL/GenBank/DDBJ whole genome shotgun (WGS) entry which is preliminary data.</text>
</comment>
<dbReference type="Proteomes" id="UP000722485">
    <property type="component" value="Unassembled WGS sequence"/>
</dbReference>
<feature type="chain" id="PRO_5040302290" evidence="1">
    <location>
        <begin position="20"/>
        <end position="355"/>
    </location>
</feature>
<evidence type="ECO:0000256" key="1">
    <source>
        <dbReference type="SAM" id="SignalP"/>
    </source>
</evidence>
<dbReference type="EMBL" id="JAANBB010000008">
    <property type="protein sequence ID" value="KAF7556978.1"/>
    <property type="molecule type" value="Genomic_DNA"/>
</dbReference>
<reference evidence="2" key="1">
    <citation type="submission" date="2020-03" db="EMBL/GenBank/DDBJ databases">
        <title>Draft Genome Sequence of Cylindrodendrum hubeiense.</title>
        <authorList>
            <person name="Buettner E."/>
            <person name="Kellner H."/>
        </authorList>
    </citation>
    <scope>NUCLEOTIDE SEQUENCE</scope>
    <source>
        <strain evidence="2">IHI 201604</strain>
    </source>
</reference>
<organism evidence="2 3">
    <name type="scientific">Cylindrodendrum hubeiense</name>
    <dbReference type="NCBI Taxonomy" id="595255"/>
    <lineage>
        <taxon>Eukaryota</taxon>
        <taxon>Fungi</taxon>
        <taxon>Dikarya</taxon>
        <taxon>Ascomycota</taxon>
        <taxon>Pezizomycotina</taxon>
        <taxon>Sordariomycetes</taxon>
        <taxon>Hypocreomycetidae</taxon>
        <taxon>Hypocreales</taxon>
        <taxon>Nectriaceae</taxon>
        <taxon>Cylindrodendrum</taxon>
    </lineage>
</organism>
<gene>
    <name evidence="2" type="ORF">G7Z17_g1048</name>
</gene>